<dbReference type="EMBL" id="CP042344">
    <property type="protein sequence ID" value="QEA12256.1"/>
    <property type="molecule type" value="Genomic_DNA"/>
</dbReference>
<dbReference type="OrthoDB" id="9794987at2"/>
<dbReference type="Pfam" id="PF01329">
    <property type="entry name" value="Pterin_4a"/>
    <property type="match status" value="1"/>
</dbReference>
<evidence type="ECO:0000256" key="3">
    <source>
        <dbReference type="ARBA" id="ARBA00023239"/>
    </source>
</evidence>
<evidence type="ECO:0000256" key="4">
    <source>
        <dbReference type="HAMAP-Rule" id="MF_00434"/>
    </source>
</evidence>
<dbReference type="NCBIfam" id="NF002017">
    <property type="entry name" value="PRK00823.1-2"/>
    <property type="match status" value="1"/>
</dbReference>
<evidence type="ECO:0000256" key="1">
    <source>
        <dbReference type="ARBA" id="ARBA00001554"/>
    </source>
</evidence>
<dbReference type="Proteomes" id="UP000321199">
    <property type="component" value="Chromosome"/>
</dbReference>
<sequence>MTTMFPKKDWSDQTRRALSATEVVAQLARLSGWTLQGDGADVAMEKTFRFANYFETMAFVNALAFIAHAQDHHPDLSVHYDRCVVRLNTHDVGGISATDIECAQKIDALLA</sequence>
<dbReference type="EC" id="4.2.1.96" evidence="4"/>
<dbReference type="InterPro" id="IPR036428">
    <property type="entry name" value="PCD_sf"/>
</dbReference>
<dbReference type="PANTHER" id="PTHR12599">
    <property type="entry name" value="PTERIN-4-ALPHA-CARBINOLAMINE DEHYDRATASE"/>
    <property type="match status" value="1"/>
</dbReference>
<proteinExistence type="inferred from homology"/>
<protein>
    <recommendedName>
        <fullName evidence="4">Putative pterin-4-alpha-carbinolamine dehydratase</fullName>
        <shortName evidence="4">PHS</shortName>
        <ecNumber evidence="4">4.2.1.96</ecNumber>
    </recommendedName>
    <alternativeName>
        <fullName evidence="4">4-alpha-hydroxy-tetrahydropterin dehydratase</fullName>
    </alternativeName>
    <alternativeName>
        <fullName evidence="4">Pterin carbinolamine dehydratase</fullName>
        <shortName evidence="4">PCD</shortName>
    </alternativeName>
</protein>
<accession>A0A5B8RRW8</accession>
<dbReference type="GO" id="GO:0006729">
    <property type="term" value="P:tetrahydrobiopterin biosynthetic process"/>
    <property type="evidence" value="ECO:0007669"/>
    <property type="project" value="InterPro"/>
</dbReference>
<dbReference type="KEGG" id="cof:FOZ74_03950"/>
<keyword evidence="3 4" id="KW-0456">Lyase</keyword>
<dbReference type="CDD" id="cd00488">
    <property type="entry name" value="PCD_DCoH"/>
    <property type="match status" value="1"/>
</dbReference>
<dbReference type="SUPFAM" id="SSF55248">
    <property type="entry name" value="PCD-like"/>
    <property type="match status" value="1"/>
</dbReference>
<dbReference type="PANTHER" id="PTHR12599:SF0">
    <property type="entry name" value="PTERIN-4-ALPHA-CARBINOLAMINE DEHYDRATASE"/>
    <property type="match status" value="1"/>
</dbReference>
<dbReference type="AlphaFoldDB" id="A0A5B8RRW8"/>
<dbReference type="InterPro" id="IPR001533">
    <property type="entry name" value="Pterin_deHydtase"/>
</dbReference>
<comment type="catalytic activity">
    <reaction evidence="1 4">
        <text>(4aS,6R)-4a-hydroxy-L-erythro-5,6,7,8-tetrahydrobiopterin = (6R)-L-erythro-6,7-dihydrobiopterin + H2O</text>
        <dbReference type="Rhea" id="RHEA:11920"/>
        <dbReference type="ChEBI" id="CHEBI:15377"/>
        <dbReference type="ChEBI" id="CHEBI:15642"/>
        <dbReference type="ChEBI" id="CHEBI:43120"/>
        <dbReference type="EC" id="4.2.1.96"/>
    </reaction>
</comment>
<comment type="similarity">
    <text evidence="2 4">Belongs to the pterin-4-alpha-carbinolamine dehydratase family.</text>
</comment>
<keyword evidence="6" id="KW-1185">Reference proteome</keyword>
<evidence type="ECO:0000313" key="5">
    <source>
        <dbReference type="EMBL" id="QEA12256.1"/>
    </source>
</evidence>
<dbReference type="RefSeq" id="WP_146911849.1">
    <property type="nucleotide sequence ID" value="NZ_CP042344.1"/>
</dbReference>
<dbReference type="Gene3D" id="3.30.1360.20">
    <property type="entry name" value="Transcriptional coactivator/pterin dehydratase"/>
    <property type="match status" value="1"/>
</dbReference>
<dbReference type="HAMAP" id="MF_00434">
    <property type="entry name" value="Pterin_4_alpha"/>
    <property type="match status" value="1"/>
</dbReference>
<organism evidence="5 6">
    <name type="scientific">Comamonas flocculans</name>
    <dbReference type="NCBI Taxonomy" id="2597701"/>
    <lineage>
        <taxon>Bacteria</taxon>
        <taxon>Pseudomonadati</taxon>
        <taxon>Pseudomonadota</taxon>
        <taxon>Betaproteobacteria</taxon>
        <taxon>Burkholderiales</taxon>
        <taxon>Comamonadaceae</taxon>
        <taxon>Comamonas</taxon>
    </lineage>
</organism>
<name>A0A5B8RRW8_9BURK</name>
<reference evidence="5 6" key="1">
    <citation type="submission" date="2019-07" db="EMBL/GenBank/DDBJ databases">
        <title>Complete genome sequence of Comamonas sp. NLF 7-7 isolated from livestock.</title>
        <authorList>
            <person name="Kim D.H."/>
            <person name="Kim J.G."/>
        </authorList>
    </citation>
    <scope>NUCLEOTIDE SEQUENCE [LARGE SCALE GENOMIC DNA]</scope>
    <source>
        <strain evidence="5 6">NLF 7-7</strain>
    </source>
</reference>
<evidence type="ECO:0000256" key="2">
    <source>
        <dbReference type="ARBA" id="ARBA00006472"/>
    </source>
</evidence>
<gene>
    <name evidence="5" type="ORF">FOZ74_03950</name>
</gene>
<evidence type="ECO:0000313" key="6">
    <source>
        <dbReference type="Proteomes" id="UP000321199"/>
    </source>
</evidence>
<dbReference type="GO" id="GO:0008124">
    <property type="term" value="F:4-alpha-hydroxytetrahydrobiopterin dehydratase activity"/>
    <property type="evidence" value="ECO:0007669"/>
    <property type="project" value="UniProtKB-UniRule"/>
</dbReference>